<evidence type="ECO:0000313" key="2">
    <source>
        <dbReference type="EMBL" id="KAJ1926549.1"/>
    </source>
</evidence>
<dbReference type="EMBL" id="JANBPT010000163">
    <property type="protein sequence ID" value="KAJ1926549.1"/>
    <property type="molecule type" value="Genomic_DNA"/>
</dbReference>
<keyword evidence="1" id="KW-0732">Signal</keyword>
<keyword evidence="3" id="KW-1185">Reference proteome</keyword>
<comment type="caution">
    <text evidence="2">The sequence shown here is derived from an EMBL/GenBank/DDBJ whole genome shotgun (WGS) entry which is preliminary data.</text>
</comment>
<name>A0A9W8A9Q5_9FUNG</name>
<dbReference type="Proteomes" id="UP001150569">
    <property type="component" value="Unassembled WGS sequence"/>
</dbReference>
<feature type="non-terminal residue" evidence="2">
    <location>
        <position position="152"/>
    </location>
</feature>
<gene>
    <name evidence="2" type="ORF">IWQ60_003692</name>
</gene>
<reference evidence="2" key="1">
    <citation type="submission" date="2022-07" db="EMBL/GenBank/DDBJ databases">
        <title>Phylogenomic reconstructions and comparative analyses of Kickxellomycotina fungi.</title>
        <authorList>
            <person name="Reynolds N.K."/>
            <person name="Stajich J.E."/>
            <person name="Barry K."/>
            <person name="Grigoriev I.V."/>
            <person name="Crous P."/>
            <person name="Smith M.E."/>
        </authorList>
    </citation>
    <scope>NUCLEOTIDE SEQUENCE</scope>
    <source>
        <strain evidence="2">RSA 861</strain>
    </source>
</reference>
<evidence type="ECO:0008006" key="4">
    <source>
        <dbReference type="Google" id="ProtNLM"/>
    </source>
</evidence>
<accession>A0A9W8A9Q5</accession>
<sequence>MRLYNILALVVVLATCWTTPSVSAHNGEIHDTPSEAPIVLPTTPIVTPLTSTLAATNSTPTTTLVDLVNSVSIAPSPSTTSTSTVALAKESVTPASAVPTVAAKAVSPPPKPKGCSTGTVSCGGNFVDGYTVCNLGTPVSFPCAVGAKCSPN</sequence>
<dbReference type="AlphaFoldDB" id="A0A9W8A9Q5"/>
<organism evidence="2 3">
    <name type="scientific">Tieghemiomyces parasiticus</name>
    <dbReference type="NCBI Taxonomy" id="78921"/>
    <lineage>
        <taxon>Eukaryota</taxon>
        <taxon>Fungi</taxon>
        <taxon>Fungi incertae sedis</taxon>
        <taxon>Zoopagomycota</taxon>
        <taxon>Kickxellomycotina</taxon>
        <taxon>Dimargaritomycetes</taxon>
        <taxon>Dimargaritales</taxon>
        <taxon>Dimargaritaceae</taxon>
        <taxon>Tieghemiomyces</taxon>
    </lineage>
</organism>
<protein>
    <recommendedName>
        <fullName evidence="4">CBM1 domain-containing protein</fullName>
    </recommendedName>
</protein>
<evidence type="ECO:0000313" key="3">
    <source>
        <dbReference type="Proteomes" id="UP001150569"/>
    </source>
</evidence>
<evidence type="ECO:0000256" key="1">
    <source>
        <dbReference type="SAM" id="SignalP"/>
    </source>
</evidence>
<feature type="chain" id="PRO_5040849929" description="CBM1 domain-containing protein" evidence="1">
    <location>
        <begin position="25"/>
        <end position="152"/>
    </location>
</feature>
<feature type="signal peptide" evidence="1">
    <location>
        <begin position="1"/>
        <end position="24"/>
    </location>
</feature>
<proteinExistence type="predicted"/>